<sequence length="43" mass="4948">MVIIEVNEIFLGLNYLLAQMKQYQGSTLTVDAMQRFSYCLSQS</sequence>
<keyword evidence="2" id="KW-1185">Reference proteome</keyword>
<gene>
    <name evidence="1" type="ORF">MTCD1_02021</name>
</gene>
<proteinExistence type="predicted"/>
<reference evidence="1 2" key="1">
    <citation type="submission" date="2017-06" db="EMBL/GenBank/DDBJ databases">
        <title>Whole Genome Sequences of Colwellia marinimaniae MTCD1.</title>
        <authorList>
            <person name="Kusumoto H."/>
            <person name="Inoue M."/>
            <person name="Tanikawa K."/>
            <person name="Maeji H."/>
            <person name="Cameron J.H."/>
            <person name="Bartlett D.H."/>
        </authorList>
    </citation>
    <scope>NUCLEOTIDE SEQUENCE [LARGE SCALE GENOMIC DNA]</scope>
    <source>
        <strain evidence="1 2">MTCD1</strain>
    </source>
</reference>
<protein>
    <submittedName>
        <fullName evidence="1">Uncharacterized protein</fullName>
    </submittedName>
</protein>
<evidence type="ECO:0000313" key="2">
    <source>
        <dbReference type="Proteomes" id="UP000197068"/>
    </source>
</evidence>
<dbReference type="Proteomes" id="UP000197068">
    <property type="component" value="Unassembled WGS sequence"/>
</dbReference>
<organism evidence="1 2">
    <name type="scientific">Colwellia marinimaniae</name>
    <dbReference type="NCBI Taxonomy" id="1513592"/>
    <lineage>
        <taxon>Bacteria</taxon>
        <taxon>Pseudomonadati</taxon>
        <taxon>Pseudomonadota</taxon>
        <taxon>Gammaproteobacteria</taxon>
        <taxon>Alteromonadales</taxon>
        <taxon>Colwelliaceae</taxon>
        <taxon>Colwellia</taxon>
    </lineage>
</organism>
<accession>A0ABQ0MVN9</accession>
<comment type="caution">
    <text evidence="1">The sequence shown here is derived from an EMBL/GenBank/DDBJ whole genome shotgun (WGS) entry which is preliminary data.</text>
</comment>
<dbReference type="RefSeq" id="WP_257721038.1">
    <property type="nucleotide sequence ID" value="NZ_BDQM01000014.1"/>
</dbReference>
<evidence type="ECO:0000313" key="1">
    <source>
        <dbReference type="EMBL" id="GAW96407.1"/>
    </source>
</evidence>
<dbReference type="EMBL" id="BDQM01000014">
    <property type="protein sequence ID" value="GAW96407.1"/>
    <property type="molecule type" value="Genomic_DNA"/>
</dbReference>
<name>A0ABQ0MVN9_9GAMM</name>